<evidence type="ECO:0000313" key="1">
    <source>
        <dbReference type="EMBL" id="EWC41276.1"/>
    </source>
</evidence>
<reference evidence="1 2" key="1">
    <citation type="journal article" date="2013" name="Genome Announc.">
        <title>Draft Genome of the Nitrogen-Fixing Bacterium Pseudomonas stutzeri Strain KOS6 Isolated from Industrial Hydrocarbon Sludge.</title>
        <authorList>
            <person name="Grigoryeva T.V."/>
            <person name="Laikov A.V."/>
            <person name="Naumova R.P."/>
            <person name="Manolov A.I."/>
            <person name="Larin A.K."/>
            <person name="Karpova I.Y."/>
            <person name="Semashko T.A."/>
            <person name="Alexeev D.G."/>
            <person name="Kostryukova E.S."/>
            <person name="Muller R."/>
            <person name="Govorun V.M."/>
        </authorList>
    </citation>
    <scope>NUCLEOTIDE SEQUENCE [LARGE SCALE GENOMIC DNA]</scope>
    <source>
        <strain evidence="1 2">KOS6</strain>
    </source>
</reference>
<evidence type="ECO:0000313" key="2">
    <source>
        <dbReference type="Proteomes" id="UP000026923"/>
    </source>
</evidence>
<accession>A0A061JNH2</accession>
<sequence length="91" mass="9866">MCRIVIQQIMAGSPPSMVSETLEGLAEDLRQFHAQGLLKFCPKDTAQLLWMSALGALTFAVSVESTALEGSDEPSLQKALLDITLDALFQQ</sequence>
<proteinExistence type="predicted"/>
<organism evidence="1 2">
    <name type="scientific">Stutzerimonas stutzeri KOS6</name>
    <dbReference type="NCBI Taxonomy" id="1218352"/>
    <lineage>
        <taxon>Bacteria</taxon>
        <taxon>Pseudomonadati</taxon>
        <taxon>Pseudomonadota</taxon>
        <taxon>Gammaproteobacteria</taxon>
        <taxon>Pseudomonadales</taxon>
        <taxon>Pseudomonadaceae</taxon>
        <taxon>Stutzerimonas</taxon>
    </lineage>
</organism>
<dbReference type="HOGENOM" id="CLU_2668334_0_0_6"/>
<gene>
    <name evidence="1" type="ORF">B597_011295</name>
</gene>
<protein>
    <submittedName>
        <fullName evidence="1">Uncharacterized protein</fullName>
    </submittedName>
</protein>
<dbReference type="AlphaFoldDB" id="A0A061JNH2"/>
<dbReference type="Proteomes" id="UP000026923">
    <property type="component" value="Unassembled WGS sequence"/>
</dbReference>
<name>A0A061JNH2_STUST</name>
<comment type="caution">
    <text evidence="1">The sequence shown here is derived from an EMBL/GenBank/DDBJ whole genome shotgun (WGS) entry which is preliminary data.</text>
</comment>
<dbReference type="eggNOG" id="ENOG5031KZB">
    <property type="taxonomic scope" value="Bacteria"/>
</dbReference>
<dbReference type="EMBL" id="AMCZ02000012">
    <property type="protein sequence ID" value="EWC41276.1"/>
    <property type="molecule type" value="Genomic_DNA"/>
</dbReference>